<dbReference type="FunFam" id="3.30.1640.10:FF:000003">
    <property type="entry name" value="DNA helicase"/>
    <property type="match status" value="1"/>
</dbReference>
<evidence type="ECO:0000256" key="9">
    <source>
        <dbReference type="ARBA" id="ARBA00022801"/>
    </source>
</evidence>
<dbReference type="Pfam" id="PF14551">
    <property type="entry name" value="MCM_N"/>
    <property type="match status" value="1"/>
</dbReference>
<dbReference type="EMBL" id="KV749029">
    <property type="protein sequence ID" value="OCL11516.1"/>
    <property type="molecule type" value="Genomic_DNA"/>
</dbReference>
<evidence type="ECO:0000313" key="22">
    <source>
        <dbReference type="Proteomes" id="UP000250140"/>
    </source>
</evidence>
<evidence type="ECO:0000256" key="19">
    <source>
        <dbReference type="SAM" id="MobiDB-lite"/>
    </source>
</evidence>
<evidence type="ECO:0000256" key="5">
    <source>
        <dbReference type="ARBA" id="ARBA00022705"/>
    </source>
</evidence>
<organism evidence="21 22">
    <name type="scientific">Glonium stellatum</name>
    <dbReference type="NCBI Taxonomy" id="574774"/>
    <lineage>
        <taxon>Eukaryota</taxon>
        <taxon>Fungi</taxon>
        <taxon>Dikarya</taxon>
        <taxon>Ascomycota</taxon>
        <taxon>Pezizomycotina</taxon>
        <taxon>Dothideomycetes</taxon>
        <taxon>Pleosporomycetidae</taxon>
        <taxon>Gloniales</taxon>
        <taxon>Gloniaceae</taxon>
        <taxon>Glonium</taxon>
    </lineage>
</organism>
<dbReference type="InterPro" id="IPR031327">
    <property type="entry name" value="MCM"/>
</dbReference>
<dbReference type="PRINTS" id="PR01658">
    <property type="entry name" value="MCMPROTEIN2"/>
</dbReference>
<dbReference type="CDD" id="cd17753">
    <property type="entry name" value="MCM2"/>
    <property type="match status" value="1"/>
</dbReference>
<dbReference type="InterPro" id="IPR008045">
    <property type="entry name" value="MCM2"/>
</dbReference>
<dbReference type="PANTHER" id="PTHR11630">
    <property type="entry name" value="DNA REPLICATION LICENSING FACTOR MCM FAMILY MEMBER"/>
    <property type="match status" value="1"/>
</dbReference>
<evidence type="ECO:0000256" key="13">
    <source>
        <dbReference type="ARBA" id="ARBA00023125"/>
    </source>
</evidence>
<feature type="compositionally biased region" description="Polar residues" evidence="19">
    <location>
        <begin position="1"/>
        <end position="11"/>
    </location>
</feature>
<evidence type="ECO:0000256" key="4">
    <source>
        <dbReference type="ARBA" id="ARBA00018925"/>
    </source>
</evidence>
<feature type="domain" description="MCM C-terminal AAA(+) ATPase" evidence="20">
    <location>
        <begin position="497"/>
        <end position="703"/>
    </location>
</feature>
<keyword evidence="14" id="KW-0539">Nucleus</keyword>
<dbReference type="PROSITE" id="PS50051">
    <property type="entry name" value="MCM_2"/>
    <property type="match status" value="1"/>
</dbReference>
<dbReference type="GO" id="GO:0017116">
    <property type="term" value="F:single-stranded DNA helicase activity"/>
    <property type="evidence" value="ECO:0007669"/>
    <property type="project" value="TreeGrafter"/>
</dbReference>
<dbReference type="GO" id="GO:0016787">
    <property type="term" value="F:hydrolase activity"/>
    <property type="evidence" value="ECO:0007669"/>
    <property type="project" value="UniProtKB-KW"/>
</dbReference>
<evidence type="ECO:0000313" key="21">
    <source>
        <dbReference type="EMBL" id="OCL11516.1"/>
    </source>
</evidence>
<feature type="compositionally biased region" description="Acidic residues" evidence="19">
    <location>
        <begin position="59"/>
        <end position="76"/>
    </location>
</feature>
<dbReference type="OrthoDB" id="844at2759"/>
<keyword evidence="6" id="KW-0479">Metal-binding</keyword>
<feature type="compositionally biased region" description="Low complexity" evidence="19">
    <location>
        <begin position="12"/>
        <end position="24"/>
    </location>
</feature>
<evidence type="ECO:0000256" key="1">
    <source>
        <dbReference type="ARBA" id="ARBA00004123"/>
    </source>
</evidence>
<accession>A0A8E2F7F6</accession>
<dbReference type="Gene3D" id="2.40.50.140">
    <property type="entry name" value="Nucleic acid-binding proteins"/>
    <property type="match status" value="1"/>
</dbReference>
<dbReference type="GO" id="GO:0000727">
    <property type="term" value="P:double-strand break repair via break-induced replication"/>
    <property type="evidence" value="ECO:0007669"/>
    <property type="project" value="TreeGrafter"/>
</dbReference>
<keyword evidence="7" id="KW-0547">Nucleotide-binding</keyword>
<dbReference type="GO" id="GO:0008270">
    <property type="term" value="F:zinc ion binding"/>
    <property type="evidence" value="ECO:0007669"/>
    <property type="project" value="UniProtKB-KW"/>
</dbReference>
<name>A0A8E2F7F6_9PEZI</name>
<dbReference type="EC" id="3.6.4.12" evidence="3"/>
<dbReference type="GO" id="GO:0043138">
    <property type="term" value="F:3'-5' DNA helicase activity"/>
    <property type="evidence" value="ECO:0007669"/>
    <property type="project" value="TreeGrafter"/>
</dbReference>
<dbReference type="GO" id="GO:0043596">
    <property type="term" value="C:nuclear replication fork"/>
    <property type="evidence" value="ECO:0007669"/>
    <property type="project" value="UniProtKB-ARBA"/>
</dbReference>
<dbReference type="InterPro" id="IPR027417">
    <property type="entry name" value="P-loop_NTPase"/>
</dbReference>
<keyword evidence="11" id="KW-0862">Zinc</keyword>
<evidence type="ECO:0000256" key="18">
    <source>
        <dbReference type="ARBA" id="ARBA00078186"/>
    </source>
</evidence>
<dbReference type="SUPFAM" id="SSF50249">
    <property type="entry name" value="Nucleic acid-binding proteins"/>
    <property type="match status" value="1"/>
</dbReference>
<evidence type="ECO:0000256" key="7">
    <source>
        <dbReference type="ARBA" id="ARBA00022741"/>
    </source>
</evidence>
<dbReference type="Pfam" id="PF17207">
    <property type="entry name" value="MCM_OB"/>
    <property type="match status" value="1"/>
</dbReference>
<dbReference type="InterPro" id="IPR012340">
    <property type="entry name" value="NA-bd_OB-fold"/>
</dbReference>
<evidence type="ECO:0000256" key="2">
    <source>
        <dbReference type="ARBA" id="ARBA00008010"/>
    </source>
</evidence>
<keyword evidence="10" id="KW-0347">Helicase</keyword>
<keyword evidence="5" id="KW-0235">DNA replication</keyword>
<evidence type="ECO:0000256" key="12">
    <source>
        <dbReference type="ARBA" id="ARBA00022840"/>
    </source>
</evidence>
<dbReference type="Pfam" id="PF00493">
    <property type="entry name" value="MCM"/>
    <property type="match status" value="1"/>
</dbReference>
<dbReference type="PROSITE" id="PS00847">
    <property type="entry name" value="MCM_1"/>
    <property type="match status" value="1"/>
</dbReference>
<dbReference type="InterPro" id="IPR033762">
    <property type="entry name" value="MCM_OB"/>
</dbReference>
<dbReference type="InterPro" id="IPR041562">
    <property type="entry name" value="MCM_lid"/>
</dbReference>
<dbReference type="Gene3D" id="3.30.1640.10">
    <property type="entry name" value="mini-chromosome maintenance (MCM) complex, chain A, domain 1"/>
    <property type="match status" value="1"/>
</dbReference>
<evidence type="ECO:0000256" key="16">
    <source>
        <dbReference type="ARBA" id="ARBA00047995"/>
    </source>
</evidence>
<dbReference type="InterPro" id="IPR027925">
    <property type="entry name" value="MCM_N"/>
</dbReference>
<proteinExistence type="inferred from homology"/>
<dbReference type="SUPFAM" id="SSF52540">
    <property type="entry name" value="P-loop containing nucleoside triphosphate hydrolases"/>
    <property type="match status" value="1"/>
</dbReference>
<dbReference type="GO" id="GO:0006279">
    <property type="term" value="P:premeiotic DNA replication"/>
    <property type="evidence" value="ECO:0007669"/>
    <property type="project" value="UniProtKB-ARBA"/>
</dbReference>
<evidence type="ECO:0000259" key="20">
    <source>
        <dbReference type="PROSITE" id="PS50051"/>
    </source>
</evidence>
<keyword evidence="15" id="KW-0131">Cell cycle</keyword>
<evidence type="ECO:0000256" key="17">
    <source>
        <dbReference type="ARBA" id="ARBA00074927"/>
    </source>
</evidence>
<dbReference type="GO" id="GO:0005524">
    <property type="term" value="F:ATP binding"/>
    <property type="evidence" value="ECO:0007669"/>
    <property type="project" value="UniProtKB-KW"/>
</dbReference>
<dbReference type="SMART" id="SM00350">
    <property type="entry name" value="MCM"/>
    <property type="match status" value="1"/>
</dbReference>
<dbReference type="GO" id="GO:0031261">
    <property type="term" value="C:DNA replication preinitiation complex"/>
    <property type="evidence" value="ECO:0007669"/>
    <property type="project" value="UniProtKB-ARBA"/>
</dbReference>
<keyword evidence="12" id="KW-0067">ATP-binding</keyword>
<comment type="catalytic activity">
    <reaction evidence="16">
        <text>ATP + H2O = ADP + phosphate + H(+)</text>
        <dbReference type="Rhea" id="RHEA:13065"/>
        <dbReference type="ChEBI" id="CHEBI:15377"/>
        <dbReference type="ChEBI" id="CHEBI:15378"/>
        <dbReference type="ChEBI" id="CHEBI:30616"/>
        <dbReference type="ChEBI" id="CHEBI:43474"/>
        <dbReference type="ChEBI" id="CHEBI:456216"/>
        <dbReference type="EC" id="3.6.4.12"/>
    </reaction>
</comment>
<dbReference type="Gene3D" id="2.20.28.10">
    <property type="match status" value="1"/>
</dbReference>
<dbReference type="GO" id="GO:0042555">
    <property type="term" value="C:MCM complex"/>
    <property type="evidence" value="ECO:0007669"/>
    <property type="project" value="InterPro"/>
</dbReference>
<keyword evidence="8" id="KW-0863">Zinc-finger</keyword>
<keyword evidence="13" id="KW-0238">DNA-binding</keyword>
<dbReference type="Pfam" id="PF12619">
    <property type="entry name" value="MCM2_N"/>
    <property type="match status" value="1"/>
</dbReference>
<evidence type="ECO:0000256" key="10">
    <source>
        <dbReference type="ARBA" id="ARBA00022806"/>
    </source>
</evidence>
<dbReference type="AlphaFoldDB" id="A0A8E2F7F6"/>
<dbReference type="GO" id="GO:1902975">
    <property type="term" value="P:mitotic DNA replication initiation"/>
    <property type="evidence" value="ECO:0007669"/>
    <property type="project" value="TreeGrafter"/>
</dbReference>
<dbReference type="Gene3D" id="3.40.50.300">
    <property type="entry name" value="P-loop containing nucleotide triphosphate hydrolases"/>
    <property type="match status" value="1"/>
</dbReference>
<keyword evidence="22" id="KW-1185">Reference proteome</keyword>
<dbReference type="PANTHER" id="PTHR11630:SF44">
    <property type="entry name" value="DNA REPLICATION LICENSING FACTOR MCM2"/>
    <property type="match status" value="1"/>
</dbReference>
<dbReference type="InterPro" id="IPR001208">
    <property type="entry name" value="MCM_dom"/>
</dbReference>
<evidence type="ECO:0000256" key="3">
    <source>
        <dbReference type="ARBA" id="ARBA00012551"/>
    </source>
</evidence>
<gene>
    <name evidence="21" type="ORF">AOQ84DRAFT_186085</name>
</gene>
<dbReference type="GO" id="GO:0003682">
    <property type="term" value="F:chromatin binding"/>
    <property type="evidence" value="ECO:0007669"/>
    <property type="project" value="UniProtKB-ARBA"/>
</dbReference>
<comment type="subcellular location">
    <subcellularLocation>
        <location evidence="1">Nucleus</location>
    </subcellularLocation>
</comment>
<feature type="compositionally biased region" description="Low complexity" evidence="19">
    <location>
        <begin position="38"/>
        <end position="53"/>
    </location>
</feature>
<dbReference type="Proteomes" id="UP000250140">
    <property type="component" value="Unassembled WGS sequence"/>
</dbReference>
<protein>
    <recommendedName>
        <fullName evidence="4">DNA replication licensing factor MCM2</fullName>
        <ecNumber evidence="3">3.6.4.12</ecNumber>
    </recommendedName>
    <alternativeName>
        <fullName evidence="17">DNA replication licensing factor mcm2</fullName>
    </alternativeName>
    <alternativeName>
        <fullName evidence="18">Minichromosome maintenance protein 2</fullName>
    </alternativeName>
</protein>
<dbReference type="FunFam" id="3.40.50.300:FF:000138">
    <property type="entry name" value="DNA helicase"/>
    <property type="match status" value="1"/>
</dbReference>
<dbReference type="GO" id="GO:0005656">
    <property type="term" value="C:nuclear pre-replicative complex"/>
    <property type="evidence" value="ECO:0007669"/>
    <property type="project" value="UniProtKB-ARBA"/>
</dbReference>
<evidence type="ECO:0000256" key="15">
    <source>
        <dbReference type="ARBA" id="ARBA00023306"/>
    </source>
</evidence>
<feature type="region of interest" description="Disordered" evidence="19">
    <location>
        <begin position="1"/>
        <end position="76"/>
    </location>
</feature>
<dbReference type="Pfam" id="PF17855">
    <property type="entry name" value="MCM_lid"/>
    <property type="match status" value="1"/>
</dbReference>
<comment type="similarity">
    <text evidence="2">Belongs to the MCM family.</text>
</comment>
<keyword evidence="9" id="KW-0378">Hydrolase</keyword>
<evidence type="ECO:0000256" key="6">
    <source>
        <dbReference type="ARBA" id="ARBA00022723"/>
    </source>
</evidence>
<dbReference type="FunFam" id="2.20.28.10:FF:000002">
    <property type="entry name" value="DNA helicase"/>
    <property type="match status" value="1"/>
</dbReference>
<evidence type="ECO:0000256" key="14">
    <source>
        <dbReference type="ARBA" id="ARBA00023242"/>
    </source>
</evidence>
<sequence>MSSPLRPNMSSANRGGPAGAPGAVNRRKRSREPDDDIPSSAAHPPSSPLASSPPVFPQDDIEEDDALGPEDDLIGDLDDLDEMAEDEAGIDLFADNFERDYEARENDQYEGRDIDDEGDYDELDLATRRQLEARLNRRDRELARQRRMPAAFLPDEDEDGMVDLTRQPRRRRHRYDEDQDDMDMAEDIMNEELSLEALQDVKAASLTDWVAQPAVHRTIAREFKSFLTEYTDEHGTSVYGTRIRTLGEVNAESLEVSFDHLAESKATLAYFLANSPAEMLKIFDQVAMDVTLLHYPDYERIHSEIHVRITDLPVQYTLRQLRQSHLNCLVRVSGVVTRRSGVFPQLKYVKFDCTKCGVTLGPFPQDSNVEVKISFCQNCQSRGPFTLNSEKTVYRNYQKLTLQEAPGTVPAGRLPRHREVILLWDLIDSAKPGEEVEVTGIYRNNYDAQLNNKNGFPVFATILEANYVVKSHDQLAGFRLTEQDEREIRALSKDPRIVDKIINSIAPSIYGHTDIKTAVALSLFGGVSKEAQGKHAIRGDINILLLGDPGTAKSQVLKYIEKTAHRAVFATGQGASAVGLTASVRRDPLTSEWTLEGGALVLADKGVCLIDEFDKMNDQDRTSIHEAMEQQTISISKAGIVTTLQARCAIVAAANPIGGRYNSTVPFSQNVELTEPILSRFDILCVVRDTVDPSEDERLAKFVVNSHGRAHPISGAGPGGTGSQWQTENDNMDVDGDEDGDLMPKQEGEIPQELLRKYILYAREKCRPKLYQIDQDKVARLFADMRRESLATGAYPITVRHLEAIMRISEAFSKMRLSEYCSSQDIDRAIAVAVDSFVGSQKVSCKKALARAFAKYTLARPGALRNSSGRGAGAARGMARGTRVGA</sequence>
<dbReference type="GO" id="GO:0003697">
    <property type="term" value="F:single-stranded DNA binding"/>
    <property type="evidence" value="ECO:0007669"/>
    <property type="project" value="TreeGrafter"/>
</dbReference>
<dbReference type="PRINTS" id="PR01657">
    <property type="entry name" value="MCMFAMILY"/>
</dbReference>
<evidence type="ECO:0000256" key="8">
    <source>
        <dbReference type="ARBA" id="ARBA00022771"/>
    </source>
</evidence>
<dbReference type="InterPro" id="IPR018525">
    <property type="entry name" value="MCM_CS"/>
</dbReference>
<reference evidence="21 22" key="1">
    <citation type="journal article" date="2016" name="Nat. Commun.">
        <title>Ectomycorrhizal ecology is imprinted in the genome of the dominant symbiotic fungus Cenococcum geophilum.</title>
        <authorList>
            <consortium name="DOE Joint Genome Institute"/>
            <person name="Peter M."/>
            <person name="Kohler A."/>
            <person name="Ohm R.A."/>
            <person name="Kuo A."/>
            <person name="Krutzmann J."/>
            <person name="Morin E."/>
            <person name="Arend M."/>
            <person name="Barry K.W."/>
            <person name="Binder M."/>
            <person name="Choi C."/>
            <person name="Clum A."/>
            <person name="Copeland A."/>
            <person name="Grisel N."/>
            <person name="Haridas S."/>
            <person name="Kipfer T."/>
            <person name="LaButti K."/>
            <person name="Lindquist E."/>
            <person name="Lipzen A."/>
            <person name="Maire R."/>
            <person name="Meier B."/>
            <person name="Mihaltcheva S."/>
            <person name="Molinier V."/>
            <person name="Murat C."/>
            <person name="Poggeler S."/>
            <person name="Quandt C.A."/>
            <person name="Sperisen C."/>
            <person name="Tritt A."/>
            <person name="Tisserant E."/>
            <person name="Crous P.W."/>
            <person name="Henrissat B."/>
            <person name="Nehls U."/>
            <person name="Egli S."/>
            <person name="Spatafora J.W."/>
            <person name="Grigoriev I.V."/>
            <person name="Martin F.M."/>
        </authorList>
    </citation>
    <scope>NUCLEOTIDE SEQUENCE [LARGE SCALE GENOMIC DNA]</scope>
    <source>
        <strain evidence="21 22">CBS 207.34</strain>
    </source>
</reference>
<evidence type="ECO:0000256" key="11">
    <source>
        <dbReference type="ARBA" id="ARBA00022833"/>
    </source>
</evidence>